<keyword evidence="1" id="KW-0812">Transmembrane</keyword>
<reference evidence="2" key="1">
    <citation type="submission" date="2021-06" db="EMBL/GenBank/DDBJ databases">
        <authorList>
            <person name="Kallberg Y."/>
            <person name="Tangrot J."/>
            <person name="Rosling A."/>
        </authorList>
    </citation>
    <scope>NUCLEOTIDE SEQUENCE</scope>
    <source>
        <strain evidence="2">CL551</strain>
    </source>
</reference>
<proteinExistence type="predicted"/>
<comment type="caution">
    <text evidence="2">The sequence shown here is derived from an EMBL/GenBank/DDBJ whole genome shotgun (WGS) entry which is preliminary data.</text>
</comment>
<dbReference type="Proteomes" id="UP000789342">
    <property type="component" value="Unassembled WGS sequence"/>
</dbReference>
<organism evidence="2 3">
    <name type="scientific">Acaulospora morrowiae</name>
    <dbReference type="NCBI Taxonomy" id="94023"/>
    <lineage>
        <taxon>Eukaryota</taxon>
        <taxon>Fungi</taxon>
        <taxon>Fungi incertae sedis</taxon>
        <taxon>Mucoromycota</taxon>
        <taxon>Glomeromycotina</taxon>
        <taxon>Glomeromycetes</taxon>
        <taxon>Diversisporales</taxon>
        <taxon>Acaulosporaceae</taxon>
        <taxon>Acaulospora</taxon>
    </lineage>
</organism>
<dbReference type="AlphaFoldDB" id="A0A9N9G2W8"/>
<keyword evidence="1" id="KW-0472">Membrane</keyword>
<sequence length="290" mass="31826">MAIFNAEPLSNQSWQCHPMQYPYKRSLSAFESSVLTNPISITPSSSIKVIWKTSTTGLNSGFFNLDFVISSSTSALSTSAPLYTIYNTRYGSNSSGNVTKVPNKTFQKFITTTSHSASITSSDNVSASTIGLILNSTSKITIPSSSKTTVLSDVPSPPSKTVVPSKTILTSSKTVSPSLVTSQTHTATYKTISHFSVLSSAQKISNTKSTPTKSISTIQTHTPIIISHISIQFNQICTLRLMDILLGWFNPLFFFLLSWIVILDLDEYCIGSFYGLYDRARNMRRGYMMV</sequence>
<accession>A0A9N9G2W8</accession>
<dbReference type="EMBL" id="CAJVPV010004451">
    <property type="protein sequence ID" value="CAG8573678.1"/>
    <property type="molecule type" value="Genomic_DNA"/>
</dbReference>
<dbReference type="OrthoDB" id="10553104at2759"/>
<evidence type="ECO:0000256" key="1">
    <source>
        <dbReference type="SAM" id="Phobius"/>
    </source>
</evidence>
<evidence type="ECO:0000313" key="3">
    <source>
        <dbReference type="Proteomes" id="UP000789342"/>
    </source>
</evidence>
<feature type="transmembrane region" description="Helical" evidence="1">
    <location>
        <begin position="252"/>
        <end position="277"/>
    </location>
</feature>
<keyword evidence="3" id="KW-1185">Reference proteome</keyword>
<protein>
    <submittedName>
        <fullName evidence="2">8252_t:CDS:1</fullName>
    </submittedName>
</protein>
<name>A0A9N9G2W8_9GLOM</name>
<keyword evidence="1" id="KW-1133">Transmembrane helix</keyword>
<gene>
    <name evidence="2" type="ORF">AMORRO_LOCUS6590</name>
</gene>
<evidence type="ECO:0000313" key="2">
    <source>
        <dbReference type="EMBL" id="CAG8573678.1"/>
    </source>
</evidence>